<dbReference type="Pfam" id="PF00144">
    <property type="entry name" value="Beta-lactamase"/>
    <property type="match status" value="1"/>
</dbReference>
<evidence type="ECO:0000313" key="5">
    <source>
        <dbReference type="EMBL" id="QSE97352.1"/>
    </source>
</evidence>
<dbReference type="SUPFAM" id="SSF51445">
    <property type="entry name" value="(Trans)glycosidases"/>
    <property type="match status" value="1"/>
</dbReference>
<dbReference type="PANTHER" id="PTHR43283">
    <property type="entry name" value="BETA-LACTAMASE-RELATED"/>
    <property type="match status" value="1"/>
</dbReference>
<dbReference type="InterPro" id="IPR017853">
    <property type="entry name" value="GH"/>
</dbReference>
<sequence length="934" mass="104795">MIRKVYLTFLLLLTTLLIHAQTEKSQWVDSVYASLTLDQRLGQLMIFPVNGNGNGEHKNAILNTIDRYTLGGFVITSGNPKNVAQLNNELRTHSRLPLLSFAHTSNGLGDLLDDAQPLANTLTLASVQNKELIKNNAYALVNQLKNLGINVALNSYDTPFNSQNTSQVSNKFIGNLLKVDSAYFDAFQSKNVRLGKAGFPSISGKLSKKELEEYLNVYKQAFANRLEFISLNHLTSSIDQKSSAAVSKSTYDYLRKNLDFKGFILSEDLENIPKYKPGKTEAQALLLGSDLLVSANINSSIKQMKKLIRKGDIPLSTVEKKVKKLLSYKYDLSNNHLGVISKTNVVSRINNPCASSAYEAALLESITYLTGKDHLPIKVLEDKNFASLSIGSNPYFQKYLSSYSIFSHYNHTYATEKLKETLALFDHIVIGLFDESIDTKWIELINSLDPAKIILCSPIRPELTAFNSEISKLIYYTSDDKMGKLLPQSIFGASSSNGRLPITLGDKLTLGSGENITSLDRLAFKIPEQTNVDGITLSKIDEIAKEAIKSKATPGCQVLVARKGSVIYNKSFGYHTYDSLMRVDDQSIYDLASITKVAATTQAIMFLEERQVIDLDKKVSVYLEDLKGTNKENMTIRDILTHQAGLWPFLPFWKETLTDDTYASIYYSNHPDDNYPYQLSEGVYISNITKDSVWQWVKASKLRSKAATATYDYKYSDMGYYIMQRLIEKSVNQPMEEFLQQNFYDPMGLSTLSYLPLCKFPQNLIVPTENDNYFRKTLVNGMVHDQGAALVGGVAGHAGLFSNALDLAKLAQMNLQGGYYGGHEYFMKGTLDRFTSVQYESNRRGIGWDKPVVAEWNSPTSVYASKKSFGHTGFTGTAVWVDPEFDLVYVFLSNRIYPDADNVKLIKNNIRTRIQDLIYQAIWKYEESPGARCN</sequence>
<dbReference type="InterPro" id="IPR012338">
    <property type="entry name" value="Beta-lactam/transpept-like"/>
</dbReference>
<dbReference type="PANTHER" id="PTHR43283:SF11">
    <property type="entry name" value="BETA-LACTAMASE-RELATED DOMAIN-CONTAINING PROTEIN"/>
    <property type="match status" value="1"/>
</dbReference>
<gene>
    <name evidence="5" type="ORF">JR347_17480</name>
</gene>
<dbReference type="EMBL" id="CP070608">
    <property type="protein sequence ID" value="QSE97352.1"/>
    <property type="molecule type" value="Genomic_DNA"/>
</dbReference>
<reference evidence="5" key="1">
    <citation type="submission" date="2021-02" db="EMBL/GenBank/DDBJ databases">
        <title>Fulvivirga sp. S481 isolated from sea water.</title>
        <authorList>
            <person name="Bae S.S."/>
            <person name="Baek K."/>
        </authorList>
    </citation>
    <scope>NUCLEOTIDE SEQUENCE</scope>
    <source>
        <strain evidence="5">S481</strain>
    </source>
</reference>
<dbReference type="Gene3D" id="3.20.20.300">
    <property type="entry name" value="Glycoside hydrolase, family 3, N-terminal domain"/>
    <property type="match status" value="2"/>
</dbReference>
<dbReference type="InterPro" id="IPR001764">
    <property type="entry name" value="Glyco_hydro_3_N"/>
</dbReference>
<dbReference type="InterPro" id="IPR050789">
    <property type="entry name" value="Diverse_Enzym_Activities"/>
</dbReference>
<keyword evidence="2" id="KW-0732">Signal</keyword>
<dbReference type="InterPro" id="IPR036962">
    <property type="entry name" value="Glyco_hydro_3_N_sf"/>
</dbReference>
<keyword evidence="1 5" id="KW-0378">Hydrolase</keyword>
<feature type="domain" description="Beta-lactamase-related" evidence="3">
    <location>
        <begin position="541"/>
        <end position="904"/>
    </location>
</feature>
<dbReference type="Proteomes" id="UP000662783">
    <property type="component" value="Chromosome"/>
</dbReference>
<dbReference type="KEGG" id="fuv:JR347_17480"/>
<evidence type="ECO:0000259" key="3">
    <source>
        <dbReference type="Pfam" id="PF00144"/>
    </source>
</evidence>
<dbReference type="Pfam" id="PF00933">
    <property type="entry name" value="Glyco_hydro_3"/>
    <property type="match status" value="1"/>
</dbReference>
<keyword evidence="6" id="KW-1185">Reference proteome</keyword>
<dbReference type="GO" id="GO:0005975">
    <property type="term" value="P:carbohydrate metabolic process"/>
    <property type="evidence" value="ECO:0007669"/>
    <property type="project" value="InterPro"/>
</dbReference>
<dbReference type="SUPFAM" id="SSF56601">
    <property type="entry name" value="beta-lactamase/transpeptidase-like"/>
    <property type="match status" value="1"/>
</dbReference>
<accession>A0A974WHP7</accession>
<organism evidence="5 6">
    <name type="scientific">Fulvivirga lutea</name>
    <dbReference type="NCBI Taxonomy" id="2810512"/>
    <lineage>
        <taxon>Bacteria</taxon>
        <taxon>Pseudomonadati</taxon>
        <taxon>Bacteroidota</taxon>
        <taxon>Cytophagia</taxon>
        <taxon>Cytophagales</taxon>
        <taxon>Fulvivirgaceae</taxon>
        <taxon>Fulvivirga</taxon>
    </lineage>
</organism>
<proteinExistence type="predicted"/>
<dbReference type="Gene3D" id="3.40.710.10">
    <property type="entry name" value="DD-peptidase/beta-lactamase superfamily"/>
    <property type="match status" value="1"/>
</dbReference>
<evidence type="ECO:0000313" key="6">
    <source>
        <dbReference type="Proteomes" id="UP000662783"/>
    </source>
</evidence>
<feature type="domain" description="Glycoside hydrolase family 3 N-terminal" evidence="4">
    <location>
        <begin position="209"/>
        <end position="327"/>
    </location>
</feature>
<dbReference type="InterPro" id="IPR001466">
    <property type="entry name" value="Beta-lactam-related"/>
</dbReference>
<evidence type="ECO:0000256" key="2">
    <source>
        <dbReference type="SAM" id="SignalP"/>
    </source>
</evidence>
<evidence type="ECO:0000256" key="1">
    <source>
        <dbReference type="ARBA" id="ARBA00022801"/>
    </source>
</evidence>
<dbReference type="RefSeq" id="WP_205721863.1">
    <property type="nucleotide sequence ID" value="NZ_CP070608.1"/>
</dbReference>
<name>A0A974WHP7_9BACT</name>
<dbReference type="GO" id="GO:0004553">
    <property type="term" value="F:hydrolase activity, hydrolyzing O-glycosyl compounds"/>
    <property type="evidence" value="ECO:0007669"/>
    <property type="project" value="InterPro"/>
</dbReference>
<feature type="chain" id="PRO_5036971955" evidence="2">
    <location>
        <begin position="21"/>
        <end position="934"/>
    </location>
</feature>
<evidence type="ECO:0000259" key="4">
    <source>
        <dbReference type="Pfam" id="PF00933"/>
    </source>
</evidence>
<feature type="signal peptide" evidence="2">
    <location>
        <begin position="1"/>
        <end position="20"/>
    </location>
</feature>
<dbReference type="AlphaFoldDB" id="A0A974WHP7"/>
<protein>
    <submittedName>
        <fullName evidence="5">Serine hydrolase</fullName>
    </submittedName>
</protein>